<comment type="caution">
    <text evidence="1">The sequence shown here is derived from an EMBL/GenBank/DDBJ whole genome shotgun (WGS) entry which is preliminary data.</text>
</comment>
<name>A0A0F9N1V0_9ZZZZ</name>
<organism evidence="1">
    <name type="scientific">marine sediment metagenome</name>
    <dbReference type="NCBI Taxonomy" id="412755"/>
    <lineage>
        <taxon>unclassified sequences</taxon>
        <taxon>metagenomes</taxon>
        <taxon>ecological metagenomes</taxon>
    </lineage>
</organism>
<accession>A0A0F9N1V0</accession>
<dbReference type="SUPFAM" id="SSF47598">
    <property type="entry name" value="Ribbon-helix-helix"/>
    <property type="match status" value="1"/>
</dbReference>
<protein>
    <submittedName>
        <fullName evidence="1">Uncharacterized protein</fullName>
    </submittedName>
</protein>
<dbReference type="EMBL" id="LAZR01008971">
    <property type="protein sequence ID" value="KKM75472.1"/>
    <property type="molecule type" value="Genomic_DNA"/>
</dbReference>
<dbReference type="InterPro" id="IPR010985">
    <property type="entry name" value="Ribbon_hlx_hlx"/>
</dbReference>
<reference evidence="1" key="1">
    <citation type="journal article" date="2015" name="Nature">
        <title>Complex archaea that bridge the gap between prokaryotes and eukaryotes.</title>
        <authorList>
            <person name="Spang A."/>
            <person name="Saw J.H."/>
            <person name="Jorgensen S.L."/>
            <person name="Zaremba-Niedzwiedzka K."/>
            <person name="Martijn J."/>
            <person name="Lind A.E."/>
            <person name="van Eijk R."/>
            <person name="Schleper C."/>
            <person name="Guy L."/>
            <person name="Ettema T.J."/>
        </authorList>
    </citation>
    <scope>NUCLEOTIDE SEQUENCE</scope>
</reference>
<proteinExistence type="predicted"/>
<dbReference type="GO" id="GO:0006355">
    <property type="term" value="P:regulation of DNA-templated transcription"/>
    <property type="evidence" value="ECO:0007669"/>
    <property type="project" value="InterPro"/>
</dbReference>
<evidence type="ECO:0000313" key="1">
    <source>
        <dbReference type="EMBL" id="KKM75472.1"/>
    </source>
</evidence>
<gene>
    <name evidence="1" type="ORF">LCGC14_1389940</name>
</gene>
<sequence length="119" mass="13626">MKRYESRLAFQRAVKGGELIRPENCSVCGGKSPDRGLDGHHPDYSKPLEVMWVCRVCHETLPPGIKSEDDTSKDIKIYISRVLHKKIKHIAKNEGVSLNDKLLGILQEYINRKTKVTRR</sequence>
<dbReference type="AlphaFoldDB" id="A0A0F9N1V0"/>